<keyword evidence="4 7" id="KW-0812">Transmembrane</keyword>
<evidence type="ECO:0000256" key="6">
    <source>
        <dbReference type="ARBA" id="ARBA00023136"/>
    </source>
</evidence>
<sequence length="212" mass="22606">MEDFLTVFQMIGTAAFAISGAITAVHAGLDLFGIIALGVMTATAGGVIRDIILGIFPPIAFVNSMYVLTAALISVVVFLIARDEIRSGTSMNNHSFRVILLLGDSIGLGVFTTAGMYTAITRFSADNGFLVIFSGVVTGVGGGFLRDVSIHILPEIFSKHVYAVASIAGALISLYLFRHSDPYTAIYIGTGIIVLIRLLAARYRWSLPRVQS</sequence>
<gene>
    <name evidence="9" type="ORF">MOZ60_00365</name>
</gene>
<dbReference type="GO" id="GO:0005886">
    <property type="term" value="C:plasma membrane"/>
    <property type="evidence" value="ECO:0007669"/>
    <property type="project" value="UniProtKB-SubCell"/>
</dbReference>
<accession>A0AB35U1U2</accession>
<dbReference type="InterPro" id="IPR005115">
    <property type="entry name" value="Gly_transporter"/>
</dbReference>
<feature type="transmembrane region" description="Helical" evidence="7">
    <location>
        <begin position="64"/>
        <end position="82"/>
    </location>
</feature>
<feature type="domain" description="Glycine transporter" evidence="8">
    <location>
        <begin position="7"/>
        <end position="81"/>
    </location>
</feature>
<evidence type="ECO:0000256" key="2">
    <source>
        <dbReference type="ARBA" id="ARBA00008193"/>
    </source>
</evidence>
<dbReference type="Proteomes" id="UP001286174">
    <property type="component" value="Unassembled WGS sequence"/>
</dbReference>
<evidence type="ECO:0000313" key="10">
    <source>
        <dbReference type="Proteomes" id="UP001286174"/>
    </source>
</evidence>
<evidence type="ECO:0000256" key="1">
    <source>
        <dbReference type="ARBA" id="ARBA00004651"/>
    </source>
</evidence>
<keyword evidence="6 7" id="KW-0472">Membrane</keyword>
<dbReference type="PANTHER" id="PTHR30506">
    <property type="entry name" value="INNER MEMBRANE PROTEIN"/>
    <property type="match status" value="1"/>
</dbReference>
<evidence type="ECO:0000259" key="8">
    <source>
        <dbReference type="Pfam" id="PF03458"/>
    </source>
</evidence>
<comment type="subcellular location">
    <subcellularLocation>
        <location evidence="1">Cell membrane</location>
        <topology evidence="1">Multi-pass membrane protein</topology>
    </subcellularLocation>
</comment>
<keyword evidence="5 7" id="KW-1133">Transmembrane helix</keyword>
<evidence type="ECO:0000256" key="7">
    <source>
        <dbReference type="SAM" id="Phobius"/>
    </source>
</evidence>
<feature type="transmembrane region" description="Helical" evidence="7">
    <location>
        <begin position="94"/>
        <end position="117"/>
    </location>
</feature>
<comment type="caution">
    <text evidence="9">The sequence shown here is derived from an EMBL/GenBank/DDBJ whole genome shotgun (WGS) entry which is preliminary data.</text>
</comment>
<name>A0AB35U1U2_9FIRM</name>
<organism evidence="9 10">
    <name type="scientific">Grylomicrobium aquisgranensis</name>
    <dbReference type="NCBI Taxonomy" id="2926318"/>
    <lineage>
        <taxon>Bacteria</taxon>
        <taxon>Bacillati</taxon>
        <taxon>Bacillota</taxon>
        <taxon>Erysipelotrichia</taxon>
        <taxon>Erysipelotrichales</taxon>
        <taxon>Erysipelotrichaceae</taxon>
        <taxon>Grylomicrobium</taxon>
    </lineage>
</organism>
<feature type="transmembrane region" description="Helical" evidence="7">
    <location>
        <begin position="32"/>
        <end position="52"/>
    </location>
</feature>
<dbReference type="EMBL" id="JALBUR010000001">
    <property type="protein sequence ID" value="MDX8418541.1"/>
    <property type="molecule type" value="Genomic_DNA"/>
</dbReference>
<feature type="domain" description="Glycine transporter" evidence="8">
    <location>
        <begin position="104"/>
        <end position="176"/>
    </location>
</feature>
<evidence type="ECO:0000313" key="9">
    <source>
        <dbReference type="EMBL" id="MDX8418541.1"/>
    </source>
</evidence>
<comment type="similarity">
    <text evidence="2">Belongs to the UPF0126 family.</text>
</comment>
<feature type="transmembrane region" description="Helical" evidence="7">
    <location>
        <begin position="183"/>
        <end position="200"/>
    </location>
</feature>
<dbReference type="PANTHER" id="PTHR30506:SF3">
    <property type="entry name" value="UPF0126 INNER MEMBRANE PROTEIN YADS-RELATED"/>
    <property type="match status" value="1"/>
</dbReference>
<feature type="transmembrane region" description="Helical" evidence="7">
    <location>
        <begin position="129"/>
        <end position="148"/>
    </location>
</feature>
<evidence type="ECO:0000256" key="3">
    <source>
        <dbReference type="ARBA" id="ARBA00022475"/>
    </source>
</evidence>
<feature type="transmembrane region" description="Helical" evidence="7">
    <location>
        <begin position="6"/>
        <end position="25"/>
    </location>
</feature>
<protein>
    <submittedName>
        <fullName evidence="9">TRIC cation channel family protein</fullName>
    </submittedName>
</protein>
<proteinExistence type="inferred from homology"/>
<keyword evidence="3" id="KW-1003">Cell membrane</keyword>
<dbReference type="Pfam" id="PF03458">
    <property type="entry name" value="Gly_transporter"/>
    <property type="match status" value="2"/>
</dbReference>
<dbReference type="AlphaFoldDB" id="A0AB35U1U2"/>
<dbReference type="RefSeq" id="WP_108776109.1">
    <property type="nucleotide sequence ID" value="NZ_JALBUR010000001.1"/>
</dbReference>
<reference evidence="9 10" key="1">
    <citation type="submission" date="2022-03" db="EMBL/GenBank/DDBJ databases">
        <title>Novel taxa within the pig intestine.</title>
        <authorList>
            <person name="Wylensek D."/>
            <person name="Bishof K."/>
            <person name="Afrizal A."/>
            <person name="Clavel T."/>
        </authorList>
    </citation>
    <scope>NUCLEOTIDE SEQUENCE [LARGE SCALE GENOMIC DNA]</scope>
    <source>
        <strain evidence="9 10">CLA-KB-P133</strain>
    </source>
</reference>
<feature type="transmembrane region" description="Helical" evidence="7">
    <location>
        <begin position="160"/>
        <end position="177"/>
    </location>
</feature>
<evidence type="ECO:0000256" key="4">
    <source>
        <dbReference type="ARBA" id="ARBA00022692"/>
    </source>
</evidence>
<evidence type="ECO:0000256" key="5">
    <source>
        <dbReference type="ARBA" id="ARBA00022989"/>
    </source>
</evidence>
<keyword evidence="10" id="KW-1185">Reference proteome</keyword>